<feature type="region of interest" description="Disordered" evidence="8">
    <location>
        <begin position="55"/>
        <end position="81"/>
    </location>
</feature>
<evidence type="ECO:0000256" key="7">
    <source>
        <dbReference type="ARBA" id="ARBA00023136"/>
    </source>
</evidence>
<keyword evidence="3" id="KW-0812">Transmembrane</keyword>
<evidence type="ECO:0000256" key="6">
    <source>
        <dbReference type="ARBA" id="ARBA00023128"/>
    </source>
</evidence>
<feature type="region of interest" description="Disordered" evidence="8">
    <location>
        <begin position="310"/>
        <end position="338"/>
    </location>
</feature>
<dbReference type="AlphaFoldDB" id="A0A0H2RXJ7"/>
<sequence length="338" mass="37217">MLSRLGNVFVGNSQRRLGAARWIASSNIQLPSGSEHHNASITDPRAYEQTSQEIANQHIQASPEEQASSSSSYNPTGGSTALPILSEAQAHPYAGAKEYAENQEQFASAAASTLLPTLHTMRAESSKVQLHAVPPFNTHHFFVELEKTFPTPTARSLMRATRALLVDRVGRVRRDALTIKDLENEAYLFRAALSESKTEVSLRQRNDSAAIRASLAALRREVDALDNKMKTDIATMKHEIQMDVDNRKTESKTGLKRMDIAMEDVLHKATIQLGALKAASEEAKWTNMRKSVITLFAFAAIVIVSFELAPKQKPPSPPPPPEPQPPDDARGLENNMMT</sequence>
<evidence type="ECO:0000313" key="10">
    <source>
        <dbReference type="Proteomes" id="UP000053477"/>
    </source>
</evidence>
<evidence type="ECO:0000256" key="3">
    <source>
        <dbReference type="ARBA" id="ARBA00022692"/>
    </source>
</evidence>
<accession>A0A0H2RXJ7</accession>
<dbReference type="OrthoDB" id="1552at2759"/>
<comment type="subcellular location">
    <subcellularLocation>
        <location evidence="2">Membrane</location>
    </subcellularLocation>
    <subcellularLocation>
        <location evidence="1">Mitochondrion</location>
    </subcellularLocation>
</comment>
<dbReference type="EMBL" id="KQ085917">
    <property type="protein sequence ID" value="KLO16342.1"/>
    <property type="molecule type" value="Genomic_DNA"/>
</dbReference>
<dbReference type="STRING" id="27342.A0A0H2RXJ7"/>
<dbReference type="GO" id="GO:0005739">
    <property type="term" value="C:mitochondrion"/>
    <property type="evidence" value="ECO:0007669"/>
    <property type="project" value="UniProtKB-SubCell"/>
</dbReference>
<dbReference type="Proteomes" id="UP000053477">
    <property type="component" value="Unassembled WGS sequence"/>
</dbReference>
<keyword evidence="7" id="KW-0472">Membrane</keyword>
<evidence type="ECO:0000256" key="8">
    <source>
        <dbReference type="SAM" id="MobiDB-lite"/>
    </source>
</evidence>
<feature type="compositionally biased region" description="Low complexity" evidence="8">
    <location>
        <begin position="60"/>
        <end position="72"/>
    </location>
</feature>
<keyword evidence="6" id="KW-0496">Mitochondrion</keyword>
<dbReference type="PANTHER" id="PTHR14360">
    <property type="entry name" value="PROTEIN FMP32, MITOCHONDRIAL"/>
    <property type="match status" value="1"/>
</dbReference>
<dbReference type="InParanoid" id="A0A0H2RXJ7"/>
<evidence type="ECO:0000256" key="5">
    <source>
        <dbReference type="ARBA" id="ARBA00023054"/>
    </source>
</evidence>
<keyword evidence="4" id="KW-1133">Transmembrane helix</keyword>
<name>A0A0H2RXJ7_9AGAM</name>
<keyword evidence="5" id="KW-0175">Coiled coil</keyword>
<evidence type="ECO:0008006" key="11">
    <source>
        <dbReference type="Google" id="ProtNLM"/>
    </source>
</evidence>
<dbReference type="FunCoup" id="A0A0H2RXJ7">
    <property type="interactions" value="167"/>
</dbReference>
<proteinExistence type="predicted"/>
<reference evidence="9 10" key="1">
    <citation type="submission" date="2015-04" db="EMBL/GenBank/DDBJ databases">
        <title>Complete genome sequence of Schizopora paradoxa KUC8140, a cosmopolitan wood degrader in East Asia.</title>
        <authorList>
            <consortium name="DOE Joint Genome Institute"/>
            <person name="Min B."/>
            <person name="Park H."/>
            <person name="Jang Y."/>
            <person name="Kim J.-J."/>
            <person name="Kim K.H."/>
            <person name="Pangilinan J."/>
            <person name="Lipzen A."/>
            <person name="Riley R."/>
            <person name="Grigoriev I.V."/>
            <person name="Spatafora J.W."/>
            <person name="Choi I.-G."/>
        </authorList>
    </citation>
    <scope>NUCLEOTIDE SEQUENCE [LARGE SCALE GENOMIC DNA]</scope>
    <source>
        <strain evidence="9 10">KUC8140</strain>
    </source>
</reference>
<dbReference type="PANTHER" id="PTHR14360:SF12">
    <property type="entry name" value="MOZ PROTEIN REPRESENTS A CHROMATIN-ASSOCIATED ACETYLTRANSFERASE"/>
    <property type="match status" value="1"/>
</dbReference>
<evidence type="ECO:0000313" key="9">
    <source>
        <dbReference type="EMBL" id="KLO16342.1"/>
    </source>
</evidence>
<evidence type="ECO:0000256" key="2">
    <source>
        <dbReference type="ARBA" id="ARBA00004370"/>
    </source>
</evidence>
<dbReference type="Gene3D" id="1.20.5.340">
    <property type="match status" value="1"/>
</dbReference>
<protein>
    <recommendedName>
        <fullName evidence="11">DUF1640-domain-containing protein</fullName>
    </recommendedName>
</protein>
<feature type="compositionally biased region" description="Pro residues" evidence="8">
    <location>
        <begin position="312"/>
        <end position="326"/>
    </location>
</feature>
<evidence type="ECO:0000256" key="4">
    <source>
        <dbReference type="ARBA" id="ARBA00022989"/>
    </source>
</evidence>
<dbReference type="GO" id="GO:0016020">
    <property type="term" value="C:membrane"/>
    <property type="evidence" value="ECO:0007669"/>
    <property type="project" value="UniProtKB-SubCell"/>
</dbReference>
<keyword evidence="10" id="KW-1185">Reference proteome</keyword>
<dbReference type="Pfam" id="PF07798">
    <property type="entry name" value="CCDC90-like"/>
    <property type="match status" value="1"/>
</dbReference>
<evidence type="ECO:0000256" key="1">
    <source>
        <dbReference type="ARBA" id="ARBA00004173"/>
    </source>
</evidence>
<organism evidence="9 10">
    <name type="scientific">Schizopora paradoxa</name>
    <dbReference type="NCBI Taxonomy" id="27342"/>
    <lineage>
        <taxon>Eukaryota</taxon>
        <taxon>Fungi</taxon>
        <taxon>Dikarya</taxon>
        <taxon>Basidiomycota</taxon>
        <taxon>Agaricomycotina</taxon>
        <taxon>Agaricomycetes</taxon>
        <taxon>Hymenochaetales</taxon>
        <taxon>Schizoporaceae</taxon>
        <taxon>Schizopora</taxon>
    </lineage>
</organism>
<gene>
    <name evidence="9" type="ORF">SCHPADRAFT_848257</name>
</gene>
<dbReference type="InterPro" id="IPR024461">
    <property type="entry name" value="CCDC90-like"/>
</dbReference>